<proteinExistence type="predicted"/>
<evidence type="ECO:0000259" key="2">
    <source>
        <dbReference type="Pfam" id="PF07713"/>
    </source>
</evidence>
<dbReference type="PANTHER" id="PTHR13384:SF19">
    <property type="entry name" value="G PATCH DOMAIN-CONTAINING PROTEIN 1"/>
    <property type="match status" value="1"/>
</dbReference>
<feature type="compositionally biased region" description="Basic residues" evidence="1">
    <location>
        <begin position="713"/>
        <end position="738"/>
    </location>
</feature>
<feature type="compositionally biased region" description="Basic and acidic residues" evidence="1">
    <location>
        <begin position="554"/>
        <end position="574"/>
    </location>
</feature>
<feature type="compositionally biased region" description="Basic and acidic residues" evidence="1">
    <location>
        <begin position="701"/>
        <end position="712"/>
    </location>
</feature>
<dbReference type="EMBL" id="CAKOGP040001446">
    <property type="protein sequence ID" value="CAJ1945581.1"/>
    <property type="molecule type" value="Genomic_DNA"/>
</dbReference>
<comment type="caution">
    <text evidence="3">The sequence shown here is derived from an EMBL/GenBank/DDBJ whole genome shotgun (WGS) entry which is preliminary data.</text>
</comment>
<feature type="region of interest" description="Disordered" evidence="1">
    <location>
        <begin position="60"/>
        <end position="102"/>
    </location>
</feature>
<dbReference type="Proteomes" id="UP001295423">
    <property type="component" value="Unassembled WGS sequence"/>
</dbReference>
<feature type="compositionally biased region" description="Basic and acidic residues" evidence="1">
    <location>
        <begin position="621"/>
        <end position="633"/>
    </location>
</feature>
<evidence type="ECO:0000256" key="1">
    <source>
        <dbReference type="SAM" id="MobiDB-lite"/>
    </source>
</evidence>
<gene>
    <name evidence="3" type="ORF">CYCCA115_LOCUS9725</name>
</gene>
<feature type="compositionally biased region" description="Basic and acidic residues" evidence="1">
    <location>
        <begin position="78"/>
        <end position="88"/>
    </location>
</feature>
<dbReference type="GO" id="GO:0006397">
    <property type="term" value="P:mRNA processing"/>
    <property type="evidence" value="ECO:0007669"/>
    <property type="project" value="InterPro"/>
</dbReference>
<accession>A0AAD2FME5</accession>
<feature type="compositionally biased region" description="Basic residues" evidence="1">
    <location>
        <begin position="680"/>
        <end position="700"/>
    </location>
</feature>
<dbReference type="GO" id="GO:0003723">
    <property type="term" value="F:RNA binding"/>
    <property type="evidence" value="ECO:0007669"/>
    <property type="project" value="TreeGrafter"/>
</dbReference>
<evidence type="ECO:0000313" key="3">
    <source>
        <dbReference type="EMBL" id="CAJ1945581.1"/>
    </source>
</evidence>
<dbReference type="GO" id="GO:0005634">
    <property type="term" value="C:nucleus"/>
    <property type="evidence" value="ECO:0007669"/>
    <property type="project" value="TreeGrafter"/>
</dbReference>
<evidence type="ECO:0000313" key="4">
    <source>
        <dbReference type="Proteomes" id="UP001295423"/>
    </source>
</evidence>
<feature type="region of interest" description="Disordered" evidence="1">
    <location>
        <begin position="267"/>
        <end position="292"/>
    </location>
</feature>
<name>A0AAD2FME5_9STRA</name>
<dbReference type="Pfam" id="PF07713">
    <property type="entry name" value="DUF1604"/>
    <property type="match status" value="1"/>
</dbReference>
<feature type="region of interest" description="Disordered" evidence="1">
    <location>
        <begin position="554"/>
        <end position="738"/>
    </location>
</feature>
<feature type="domain" description="G patch" evidence="2">
    <location>
        <begin position="18"/>
        <end position="80"/>
    </location>
</feature>
<feature type="region of interest" description="Disordered" evidence="1">
    <location>
        <begin position="1"/>
        <end position="29"/>
    </location>
</feature>
<feature type="compositionally biased region" description="Acidic residues" evidence="1">
    <location>
        <begin position="605"/>
        <end position="620"/>
    </location>
</feature>
<keyword evidence="4" id="KW-1185">Reference proteome</keyword>
<organism evidence="3 4">
    <name type="scientific">Cylindrotheca closterium</name>
    <dbReference type="NCBI Taxonomy" id="2856"/>
    <lineage>
        <taxon>Eukaryota</taxon>
        <taxon>Sar</taxon>
        <taxon>Stramenopiles</taxon>
        <taxon>Ochrophyta</taxon>
        <taxon>Bacillariophyta</taxon>
        <taxon>Bacillariophyceae</taxon>
        <taxon>Bacillariophycidae</taxon>
        <taxon>Bacillariales</taxon>
        <taxon>Bacillariaceae</taxon>
        <taxon>Cylindrotheca</taxon>
    </lineage>
</organism>
<dbReference type="PANTHER" id="PTHR13384">
    <property type="entry name" value="G PATCH DOMAIN-CONTAINING PROTEIN 1"/>
    <property type="match status" value="1"/>
</dbReference>
<reference evidence="3" key="1">
    <citation type="submission" date="2023-08" db="EMBL/GenBank/DDBJ databases">
        <authorList>
            <person name="Audoor S."/>
            <person name="Bilcke G."/>
        </authorList>
    </citation>
    <scope>NUCLEOTIDE SEQUENCE</scope>
</reference>
<dbReference type="AlphaFoldDB" id="A0AAD2FME5"/>
<sequence length="738" mass="83291">MSGRPVYIPPAKRKSGSNNNSKPQRFHGAFTGGFSAGYFNTVDTKEGWKPSNQKLKDQRLEDFMDEQDHEEWGGPTKVRQDYHPDTKDTTSSLRPGPEKKTESLDTLLRISAHRAIGSRLLRKLGWREEGKAAFVPMGRDEQVETKQEEDNDANLVLSRRRLKKIRLQTNRFKIPPPKLDDCGLGFEPHQDAPEFKAFRERKKQLAKERGSAGGSSSDVYRASALTEGNNGDQLSSGKGDNDCDDYLNYETTEDFIGKTSVGGFALRDDEDDAYDNTTNGRPGGKPSRDMLGDEYNTEIYEHRDSDNEESAGDVTFDPSRAQLNDRGLLQRKTDLSGVLSSWANTSSNTTKAAALMSNGKPPLEGFVLGGSINSHKKRYPGPDMPRDYITKRHIFGENEHPLIFQTIARAVKLQEKEQHRQKMNQKVLPPLTGSKNFVNLALAMKNRFTTSKTEETKVTGRAGLYKPDPLVAKRQRGEDTSPTNVPTAKKPIVLKRTVQTFLPHPLLCKRFGVPVPKNAVGISMNSSMISSNQPSRVTEANYFETEIMSVRENKKVSKQEKVRDKKKASDKANPDMDMEQDPDGLQRPSMEKLKSIFEANSDTDSSTDLDASSDEDEEQEERPGNEMMQRAKDIVANAVAMGGERPSSETSRPMPGSKEDNDNNKDDMSSSASSADSRRRERRSKRKSHRKHSSRRRKRSRSPDADDVDHRRPKERRRKHDRKHKKKKSSRHKRDKDV</sequence>
<feature type="compositionally biased region" description="Basic and acidic residues" evidence="1">
    <location>
        <begin position="657"/>
        <end position="668"/>
    </location>
</feature>
<protein>
    <recommendedName>
        <fullName evidence="2">G patch domain-containing protein</fullName>
    </recommendedName>
</protein>
<dbReference type="InterPro" id="IPR011666">
    <property type="entry name" value="DUF1604"/>
</dbReference>